<dbReference type="EMBL" id="JACBYE010000019">
    <property type="protein sequence ID" value="NYS93742.1"/>
    <property type="molecule type" value="Genomic_DNA"/>
</dbReference>
<evidence type="ECO:0000313" key="1">
    <source>
        <dbReference type="EMBL" id="NYS93742.1"/>
    </source>
</evidence>
<dbReference type="Proteomes" id="UP000561011">
    <property type="component" value="Unassembled WGS sequence"/>
</dbReference>
<accession>A0A853EVQ4</accession>
<dbReference type="RefSeq" id="WP_179913308.1">
    <property type="nucleotide sequence ID" value="NZ_JACBYE010000019.1"/>
</dbReference>
<evidence type="ECO:0000313" key="2">
    <source>
        <dbReference type="Proteomes" id="UP000561011"/>
    </source>
</evidence>
<dbReference type="AlphaFoldDB" id="A0A853EVQ4"/>
<gene>
    <name evidence="1" type="ORF">HZZ10_09440</name>
</gene>
<organism evidence="1 2">
    <name type="scientific">Sanguibacter inulinus</name>
    <dbReference type="NCBI Taxonomy" id="60922"/>
    <lineage>
        <taxon>Bacteria</taxon>
        <taxon>Bacillati</taxon>
        <taxon>Actinomycetota</taxon>
        <taxon>Actinomycetes</taxon>
        <taxon>Micrococcales</taxon>
        <taxon>Sanguibacteraceae</taxon>
        <taxon>Sanguibacter</taxon>
    </lineage>
</organism>
<name>A0A853EVQ4_9MICO</name>
<keyword evidence="2" id="KW-1185">Reference proteome</keyword>
<proteinExistence type="predicted"/>
<sequence>MTTEHDALFRSWLEDMHPRLARFVDIITPAGWSGGCSRESLVALERHMLDRWPDVASFQQEQDTDFIDGATRYIGETYLRLGGGGWFVDHDPKFVFSGRPCVRLDTVDPLPISPVNLMGAVLSRRTGEVLARVWDGQTENLAERREVEGPGWEPVREPVPGLFVERLGSPELEAWVQRVPALVDVVRSRAGSERARSLDLLPLSLEVLAQVALEDADAGHLAEGVQGDARAAYVAYLGTVAIGAAGGSWVLLQRPDNHENPFVGRPFVERTDSDGDRRTALPDGAVDALLTTRSTDVFARMLWAYTV</sequence>
<reference evidence="1 2" key="1">
    <citation type="submission" date="2020-07" db="EMBL/GenBank/DDBJ databases">
        <title>MOT database genomes.</title>
        <authorList>
            <person name="Joseph S."/>
            <person name="Aduse-Opoku J."/>
            <person name="Hashim A."/>
            <person name="Wade W."/>
            <person name="Curtis M."/>
        </authorList>
    </citation>
    <scope>NUCLEOTIDE SEQUENCE [LARGE SCALE GENOMIC DNA]</scope>
    <source>
        <strain evidence="1 2">DSM 100099</strain>
    </source>
</reference>
<comment type="caution">
    <text evidence="1">The sequence shown here is derived from an EMBL/GenBank/DDBJ whole genome shotgun (WGS) entry which is preliminary data.</text>
</comment>
<protein>
    <submittedName>
        <fullName evidence="1">Uncharacterized protein</fullName>
    </submittedName>
</protein>